<proteinExistence type="predicted"/>
<dbReference type="PANTHER" id="PTHR47653:SF1">
    <property type="entry name" value="DELETED IN MALIGNANT BRAIN TUMORS 1 PROTEIN"/>
    <property type="match status" value="1"/>
</dbReference>
<evidence type="ECO:0000313" key="4">
    <source>
        <dbReference type="EMBL" id="CAF1052198.1"/>
    </source>
</evidence>
<keyword evidence="2" id="KW-0677">Repeat</keyword>
<organism evidence="4 5">
    <name type="scientific">Brachionus calyciflorus</name>
    <dbReference type="NCBI Taxonomy" id="104777"/>
    <lineage>
        <taxon>Eukaryota</taxon>
        <taxon>Metazoa</taxon>
        <taxon>Spiralia</taxon>
        <taxon>Gnathifera</taxon>
        <taxon>Rotifera</taxon>
        <taxon>Eurotatoria</taxon>
        <taxon>Monogononta</taxon>
        <taxon>Pseudotrocha</taxon>
        <taxon>Ploima</taxon>
        <taxon>Brachionidae</taxon>
        <taxon>Brachionus</taxon>
    </lineage>
</organism>
<evidence type="ECO:0000256" key="1">
    <source>
        <dbReference type="ARBA" id="ARBA00022729"/>
    </source>
</evidence>
<comment type="caution">
    <text evidence="4">The sequence shown here is derived from an EMBL/GenBank/DDBJ whole genome shotgun (WGS) entry which is preliminary data.</text>
</comment>
<dbReference type="EMBL" id="CAJNOC010005434">
    <property type="protein sequence ID" value="CAF1052198.1"/>
    <property type="molecule type" value="Genomic_DNA"/>
</dbReference>
<protein>
    <submittedName>
        <fullName evidence="4">Uncharacterized protein</fullName>
    </submittedName>
</protein>
<name>A0A814KI36_9BILA</name>
<dbReference type="GO" id="GO:0045217">
    <property type="term" value="P:cell-cell junction maintenance"/>
    <property type="evidence" value="ECO:0007669"/>
    <property type="project" value="TreeGrafter"/>
</dbReference>
<accession>A0A814KI36</accession>
<dbReference type="AlphaFoldDB" id="A0A814KI36"/>
<keyword evidence="1" id="KW-0732">Signal</keyword>
<dbReference type="GO" id="GO:0016020">
    <property type="term" value="C:membrane"/>
    <property type="evidence" value="ECO:0007669"/>
    <property type="project" value="TreeGrafter"/>
</dbReference>
<sequence length="372" mass="42872">MRTKINFIVFISFCYEIILGNLEKDFKENDVIRLNVSNLPYQFRQDLIIPENKTLIIEPNVVLQFGPQVYFIVKGNQNAKGNQTQRVRFAPLETKSNANQISKFSFSLNIRLVDENEYGGAKVEFFRNGRWTKVCILNDDIQIKEIFLKFTCLNFCYKRASSITVKCHEIECISKKENFSLSINENPNYVLNRISIIDSASNGLFLKSFNFTLDHFDFINTTLTAVYLSNLIQIKPSLLANLKIRNSSFVKNANKIGVLMNDVRGYENICGDCRPIETRILNIFIDKSKFLDNNVDLMIPSDVQNFYLRINLYAKNCSFTNATLFSIFKEASGELNVNNCLFSSNQTDLVITSSNAYLQNQQTWTRNILELK</sequence>
<dbReference type="SUPFAM" id="SSF51126">
    <property type="entry name" value="Pectin lyase-like"/>
    <property type="match status" value="1"/>
</dbReference>
<evidence type="ECO:0000256" key="3">
    <source>
        <dbReference type="ARBA" id="ARBA00023180"/>
    </source>
</evidence>
<dbReference type="PANTHER" id="PTHR47653">
    <property type="entry name" value="PROTEIN BARK BEETLE"/>
    <property type="match status" value="1"/>
</dbReference>
<dbReference type="InterPro" id="IPR053243">
    <property type="entry name" value="SJ_maturation_regulator"/>
</dbReference>
<keyword evidence="3" id="KW-0325">Glycoprotein</keyword>
<keyword evidence="5" id="KW-1185">Reference proteome</keyword>
<gene>
    <name evidence="4" type="ORF">OXX778_LOCUS18880</name>
</gene>
<dbReference type="Proteomes" id="UP000663879">
    <property type="component" value="Unassembled WGS sequence"/>
</dbReference>
<reference evidence="4" key="1">
    <citation type="submission" date="2021-02" db="EMBL/GenBank/DDBJ databases">
        <authorList>
            <person name="Nowell W R."/>
        </authorList>
    </citation>
    <scope>NUCLEOTIDE SEQUENCE</scope>
    <source>
        <strain evidence="4">Ploen Becks lab</strain>
    </source>
</reference>
<dbReference type="OrthoDB" id="5790562at2759"/>
<evidence type="ECO:0000256" key="2">
    <source>
        <dbReference type="ARBA" id="ARBA00022737"/>
    </source>
</evidence>
<dbReference type="InterPro" id="IPR011050">
    <property type="entry name" value="Pectin_lyase_fold/virulence"/>
</dbReference>
<evidence type="ECO:0000313" key="5">
    <source>
        <dbReference type="Proteomes" id="UP000663879"/>
    </source>
</evidence>